<reference evidence="2" key="1">
    <citation type="journal article" date="2022" name="Mol. Ecol. Resour.">
        <title>The genomes of chicory, endive, great burdock and yacon provide insights into Asteraceae palaeo-polyploidization history and plant inulin production.</title>
        <authorList>
            <person name="Fan W."/>
            <person name="Wang S."/>
            <person name="Wang H."/>
            <person name="Wang A."/>
            <person name="Jiang F."/>
            <person name="Liu H."/>
            <person name="Zhao H."/>
            <person name="Xu D."/>
            <person name="Zhang Y."/>
        </authorList>
    </citation>
    <scope>NUCLEOTIDE SEQUENCE [LARGE SCALE GENOMIC DNA]</scope>
    <source>
        <strain evidence="2">cv. Niubang</strain>
    </source>
</reference>
<keyword evidence="2" id="KW-1185">Reference proteome</keyword>
<accession>A0ACB8Z434</accession>
<proteinExistence type="predicted"/>
<name>A0ACB8Z434_ARCLA</name>
<sequence length="107" mass="11890">MASGGGNTSNHAPNVDFPKPSPFVGKHDARAVDDFLWEIKQYMDGVNIVEDAMKIKTDTRYLKDTATLWRRRRYGDIERAGPPTTRLPEKGFSLKNEGLTGGLVSPL</sequence>
<gene>
    <name evidence="1" type="ORF">L6452_32132</name>
</gene>
<evidence type="ECO:0000313" key="2">
    <source>
        <dbReference type="Proteomes" id="UP001055879"/>
    </source>
</evidence>
<dbReference type="EMBL" id="CM042057">
    <property type="protein sequence ID" value="KAI3692318.1"/>
    <property type="molecule type" value="Genomic_DNA"/>
</dbReference>
<dbReference type="Proteomes" id="UP001055879">
    <property type="component" value="Linkage Group LG11"/>
</dbReference>
<reference evidence="1 2" key="2">
    <citation type="journal article" date="2022" name="Mol. Ecol. Resour.">
        <title>The genomes of chicory, endive, great burdock and yacon provide insights into Asteraceae paleo-polyploidization history and plant inulin production.</title>
        <authorList>
            <person name="Fan W."/>
            <person name="Wang S."/>
            <person name="Wang H."/>
            <person name="Wang A."/>
            <person name="Jiang F."/>
            <person name="Liu H."/>
            <person name="Zhao H."/>
            <person name="Xu D."/>
            <person name="Zhang Y."/>
        </authorList>
    </citation>
    <scope>NUCLEOTIDE SEQUENCE [LARGE SCALE GENOMIC DNA]</scope>
    <source>
        <strain evidence="2">cv. Niubang</strain>
    </source>
</reference>
<protein>
    <submittedName>
        <fullName evidence="1">Uncharacterized protein</fullName>
    </submittedName>
</protein>
<organism evidence="1 2">
    <name type="scientific">Arctium lappa</name>
    <name type="common">Greater burdock</name>
    <name type="synonym">Lappa major</name>
    <dbReference type="NCBI Taxonomy" id="4217"/>
    <lineage>
        <taxon>Eukaryota</taxon>
        <taxon>Viridiplantae</taxon>
        <taxon>Streptophyta</taxon>
        <taxon>Embryophyta</taxon>
        <taxon>Tracheophyta</taxon>
        <taxon>Spermatophyta</taxon>
        <taxon>Magnoliopsida</taxon>
        <taxon>eudicotyledons</taxon>
        <taxon>Gunneridae</taxon>
        <taxon>Pentapetalae</taxon>
        <taxon>asterids</taxon>
        <taxon>campanulids</taxon>
        <taxon>Asterales</taxon>
        <taxon>Asteraceae</taxon>
        <taxon>Carduoideae</taxon>
        <taxon>Cardueae</taxon>
        <taxon>Arctiinae</taxon>
        <taxon>Arctium</taxon>
    </lineage>
</organism>
<evidence type="ECO:0000313" key="1">
    <source>
        <dbReference type="EMBL" id="KAI3692318.1"/>
    </source>
</evidence>
<comment type="caution">
    <text evidence="1">The sequence shown here is derived from an EMBL/GenBank/DDBJ whole genome shotgun (WGS) entry which is preliminary data.</text>
</comment>